<dbReference type="Pfam" id="PF07715">
    <property type="entry name" value="Plug"/>
    <property type="match status" value="1"/>
</dbReference>
<dbReference type="CDD" id="cd01347">
    <property type="entry name" value="ligand_gated_channel"/>
    <property type="match status" value="1"/>
</dbReference>
<dbReference type="InterPro" id="IPR036942">
    <property type="entry name" value="Beta-barrel_TonB_sf"/>
</dbReference>
<evidence type="ECO:0000256" key="2">
    <source>
        <dbReference type="ARBA" id="ARBA00022448"/>
    </source>
</evidence>
<dbReference type="InterPro" id="IPR012910">
    <property type="entry name" value="Plug_dom"/>
</dbReference>
<dbReference type="InterPro" id="IPR000531">
    <property type="entry name" value="Beta-barrel_TonB"/>
</dbReference>
<accession>A0ABY4X6E0</accession>
<dbReference type="Proteomes" id="UP001056937">
    <property type="component" value="Chromosome 1"/>
</dbReference>
<keyword evidence="3 8" id="KW-1134">Transmembrane beta strand</keyword>
<feature type="compositionally biased region" description="Low complexity" evidence="10">
    <location>
        <begin position="42"/>
        <end position="59"/>
    </location>
</feature>
<evidence type="ECO:0000256" key="6">
    <source>
        <dbReference type="ARBA" id="ARBA00023136"/>
    </source>
</evidence>
<evidence type="ECO:0000256" key="4">
    <source>
        <dbReference type="ARBA" id="ARBA00022692"/>
    </source>
</evidence>
<gene>
    <name evidence="14" type="ORF">LHA26_14230</name>
</gene>
<sequence length="1011" mass="107888">MNAFSHPKSVRACLLAASGLAAFSLAGLAHAQAPQIPPVANPASDPAARPSDPVDPAASGVTSSNPFSPDNGAPASAPANAVATQAAPGGGNEIVVTGIRKSLQSATNAKRAAVGFTDSIFAEDIGKLPATNLAETLNRIPGVKLARDINGEGVQVSIRGLGPSFSKVLLNNTQIAIASDGGTTGFGGGNREVDLDLFPSELFTRLDVLKSPVASTLEGGIAGTVNLRNARPFDTPGTHVTVVGQAQYSDSNGKAGPRGAIVASHTFGDTFGVLVGVAGLQQKSRIDGFETVGWTDGNIPTGVAGRADAGGNGFIYAPTVPANTGFGLVPGAPVDLAATSGVPLDVLRTALIPRLARNSLTTGTRSRISTLLALEWRPSDRLHFAFDGLYAYSKRDFTRLNMNWYVRNSAPGTSPTSTGGMVPIDLTVDPNGVVTNGTFANSSFFLEADVFNQTTKFWNVNPSMTWQPTDTLKIDAQVNYGRSTFFREQPQFDFQTPPQSGLNVFFDNTNGNPQPVITTNRDLGDPNLGWRWYRVNVQNVERKTNTKGAHFDVTWGSKDVNLKAGAAYDEAFRSIQAFDNSVAFQTAVCGATCDGTTGSVPNSQVSQYLQRLSITDFGHLANGPVGYTSFIQPDLSALEQATNYASFRDNAPVTSGAVTGGAVGNIREKTFGGYVELNGLTQILDRDLRINVGVRYFHTDQFVEGPIQVGNTFSTLSQKASYNDWLPSFNLTYDVTRRLKLRASASRAVTRADAGSLLPGLTFSDTSAQVATRGNPNLKPYTSNNIDLGGEYYTGGIGYVGVSYFRKDIDGFTAIQQSTVPFNSLGIDFNTLQTTQRDAINSRGGPDAALIFVNQPVNLQKLLVRGVEVTWVQPLDFLVKGLGFSANGTRITQSSSDGLFAPGIAPWSYNIQGFYENHGISISLNYVWNDKNVSANGPQNNVNVPLVSDARGQLDLSAGYQLPWLNKAFRLTFDALNLTNQPIRTYFGYSNAAYSTYYPGRQFLMGVRAKF</sequence>
<evidence type="ECO:0000256" key="5">
    <source>
        <dbReference type="ARBA" id="ARBA00023077"/>
    </source>
</evidence>
<reference evidence="14" key="1">
    <citation type="journal article" date="2022" name="Toxins">
        <title>Genomic Analysis of Sphingopyxis sp. USTB-05 for Biodegrading Cyanobacterial Hepatotoxins.</title>
        <authorList>
            <person name="Liu C."/>
            <person name="Xu Q."/>
            <person name="Zhao Z."/>
            <person name="Zhang H."/>
            <person name="Liu X."/>
            <person name="Yin C."/>
            <person name="Liu Y."/>
            <person name="Yan H."/>
        </authorList>
    </citation>
    <scope>NUCLEOTIDE SEQUENCE</scope>
    <source>
        <strain evidence="14">NBD5</strain>
    </source>
</reference>
<protein>
    <submittedName>
        <fullName evidence="14">TonB-dependent receptor</fullName>
    </submittedName>
</protein>
<evidence type="ECO:0000256" key="9">
    <source>
        <dbReference type="RuleBase" id="RU003357"/>
    </source>
</evidence>
<feature type="signal peptide" evidence="11">
    <location>
        <begin position="1"/>
        <end position="31"/>
    </location>
</feature>
<keyword evidence="11" id="KW-0732">Signal</keyword>
<comment type="subcellular location">
    <subcellularLocation>
        <location evidence="1 8">Cell outer membrane</location>
        <topology evidence="1 8">Multi-pass membrane protein</topology>
    </subcellularLocation>
</comment>
<dbReference type="NCBIfam" id="TIGR01782">
    <property type="entry name" value="TonB-Xanth-Caul"/>
    <property type="match status" value="1"/>
</dbReference>
<dbReference type="RefSeq" id="WP_252166246.1">
    <property type="nucleotide sequence ID" value="NZ_CP084930.1"/>
</dbReference>
<evidence type="ECO:0000259" key="12">
    <source>
        <dbReference type="Pfam" id="PF00593"/>
    </source>
</evidence>
<evidence type="ECO:0000256" key="7">
    <source>
        <dbReference type="ARBA" id="ARBA00023237"/>
    </source>
</evidence>
<dbReference type="InterPro" id="IPR037066">
    <property type="entry name" value="Plug_dom_sf"/>
</dbReference>
<dbReference type="InterPro" id="IPR039426">
    <property type="entry name" value="TonB-dep_rcpt-like"/>
</dbReference>
<evidence type="ECO:0000259" key="13">
    <source>
        <dbReference type="Pfam" id="PF07715"/>
    </source>
</evidence>
<dbReference type="Pfam" id="PF00593">
    <property type="entry name" value="TonB_dep_Rec_b-barrel"/>
    <property type="match status" value="1"/>
</dbReference>
<dbReference type="SUPFAM" id="SSF56935">
    <property type="entry name" value="Porins"/>
    <property type="match status" value="1"/>
</dbReference>
<proteinExistence type="inferred from homology"/>
<dbReference type="Gene3D" id="2.40.170.20">
    <property type="entry name" value="TonB-dependent receptor, beta-barrel domain"/>
    <property type="match status" value="1"/>
</dbReference>
<name>A0ABY4X6E0_9SPHN</name>
<feature type="domain" description="TonB-dependent receptor-like beta-barrel" evidence="12">
    <location>
        <begin position="503"/>
        <end position="978"/>
    </location>
</feature>
<dbReference type="PANTHER" id="PTHR40980:SF3">
    <property type="entry name" value="TONB-DEPENDENT RECEPTOR-LIKE BETA-BARREL DOMAIN-CONTAINING PROTEIN"/>
    <property type="match status" value="1"/>
</dbReference>
<feature type="domain" description="TonB-dependent receptor plug" evidence="13">
    <location>
        <begin position="113"/>
        <end position="223"/>
    </location>
</feature>
<evidence type="ECO:0000256" key="11">
    <source>
        <dbReference type="SAM" id="SignalP"/>
    </source>
</evidence>
<evidence type="ECO:0000256" key="10">
    <source>
        <dbReference type="SAM" id="MobiDB-lite"/>
    </source>
</evidence>
<evidence type="ECO:0000313" key="14">
    <source>
        <dbReference type="EMBL" id="USI72437.1"/>
    </source>
</evidence>
<keyword evidence="4 8" id="KW-0812">Transmembrane</keyword>
<comment type="similarity">
    <text evidence="8 9">Belongs to the TonB-dependent receptor family.</text>
</comment>
<keyword evidence="15" id="KW-1185">Reference proteome</keyword>
<keyword evidence="14" id="KW-0675">Receptor</keyword>
<keyword evidence="5 9" id="KW-0798">TonB box</keyword>
<organism evidence="14 15">
    <name type="scientific">Sphingomonas morindae</name>
    <dbReference type="NCBI Taxonomy" id="1541170"/>
    <lineage>
        <taxon>Bacteria</taxon>
        <taxon>Pseudomonadati</taxon>
        <taxon>Pseudomonadota</taxon>
        <taxon>Alphaproteobacteria</taxon>
        <taxon>Sphingomonadales</taxon>
        <taxon>Sphingomonadaceae</taxon>
        <taxon>Sphingomonas</taxon>
    </lineage>
</organism>
<dbReference type="PROSITE" id="PS52016">
    <property type="entry name" value="TONB_DEPENDENT_REC_3"/>
    <property type="match status" value="1"/>
</dbReference>
<feature type="chain" id="PRO_5047193931" evidence="11">
    <location>
        <begin position="32"/>
        <end position="1011"/>
    </location>
</feature>
<feature type="region of interest" description="Disordered" evidence="10">
    <location>
        <begin position="36"/>
        <end position="87"/>
    </location>
</feature>
<dbReference type="PANTHER" id="PTHR40980">
    <property type="entry name" value="PLUG DOMAIN-CONTAINING PROTEIN"/>
    <property type="match status" value="1"/>
</dbReference>
<evidence type="ECO:0000313" key="15">
    <source>
        <dbReference type="Proteomes" id="UP001056937"/>
    </source>
</evidence>
<feature type="compositionally biased region" description="Low complexity" evidence="10">
    <location>
        <begin position="72"/>
        <end position="87"/>
    </location>
</feature>
<evidence type="ECO:0000256" key="1">
    <source>
        <dbReference type="ARBA" id="ARBA00004571"/>
    </source>
</evidence>
<keyword evidence="2 8" id="KW-0813">Transport</keyword>
<dbReference type="Gene3D" id="2.170.130.10">
    <property type="entry name" value="TonB-dependent receptor, plug domain"/>
    <property type="match status" value="1"/>
</dbReference>
<keyword evidence="7 8" id="KW-0998">Cell outer membrane</keyword>
<dbReference type="EMBL" id="CP084930">
    <property type="protein sequence ID" value="USI72437.1"/>
    <property type="molecule type" value="Genomic_DNA"/>
</dbReference>
<evidence type="ECO:0000256" key="3">
    <source>
        <dbReference type="ARBA" id="ARBA00022452"/>
    </source>
</evidence>
<evidence type="ECO:0000256" key="8">
    <source>
        <dbReference type="PROSITE-ProRule" id="PRU01360"/>
    </source>
</evidence>
<dbReference type="InterPro" id="IPR010104">
    <property type="entry name" value="TonB_rcpt_bac"/>
</dbReference>
<keyword evidence="6 8" id="KW-0472">Membrane</keyword>